<dbReference type="EMBL" id="JANPWB010000003">
    <property type="protein sequence ID" value="KAJ1202813.1"/>
    <property type="molecule type" value="Genomic_DNA"/>
</dbReference>
<evidence type="ECO:0000313" key="2">
    <source>
        <dbReference type="EMBL" id="KAJ1202813.1"/>
    </source>
</evidence>
<evidence type="ECO:0000256" key="1">
    <source>
        <dbReference type="SAM" id="MobiDB-lite"/>
    </source>
</evidence>
<dbReference type="AlphaFoldDB" id="A0AAV7VN81"/>
<organism evidence="2 3">
    <name type="scientific">Pleurodeles waltl</name>
    <name type="common">Iberian ribbed newt</name>
    <dbReference type="NCBI Taxonomy" id="8319"/>
    <lineage>
        <taxon>Eukaryota</taxon>
        <taxon>Metazoa</taxon>
        <taxon>Chordata</taxon>
        <taxon>Craniata</taxon>
        <taxon>Vertebrata</taxon>
        <taxon>Euteleostomi</taxon>
        <taxon>Amphibia</taxon>
        <taxon>Batrachia</taxon>
        <taxon>Caudata</taxon>
        <taxon>Salamandroidea</taxon>
        <taxon>Salamandridae</taxon>
        <taxon>Pleurodelinae</taxon>
        <taxon>Pleurodeles</taxon>
    </lineage>
</organism>
<feature type="compositionally biased region" description="Polar residues" evidence="1">
    <location>
        <begin position="36"/>
        <end position="47"/>
    </location>
</feature>
<proteinExistence type="predicted"/>
<name>A0AAV7VN81_PLEWA</name>
<evidence type="ECO:0000313" key="3">
    <source>
        <dbReference type="Proteomes" id="UP001066276"/>
    </source>
</evidence>
<feature type="region of interest" description="Disordered" evidence="1">
    <location>
        <begin position="30"/>
        <end position="130"/>
    </location>
</feature>
<feature type="compositionally biased region" description="Basic and acidic residues" evidence="1">
    <location>
        <begin position="113"/>
        <end position="123"/>
    </location>
</feature>
<sequence length="130" mass="14312">MFPAKLRVVHDGKVFFYFSAEKASDWVDMLVGGPHQGSSRKSTTTQGMLRHPARLQKRNRRDKDSDASGQTGCIVICPDGPIMNSAVVPESQDAFQEQQSNPGLGPDTPDGEADLKKDQHNMSKEAALWK</sequence>
<feature type="compositionally biased region" description="Polar residues" evidence="1">
    <location>
        <begin position="93"/>
        <end position="102"/>
    </location>
</feature>
<keyword evidence="3" id="KW-1185">Reference proteome</keyword>
<gene>
    <name evidence="2" type="ORF">NDU88_006608</name>
</gene>
<protein>
    <submittedName>
        <fullName evidence="2">Uncharacterized protein</fullName>
    </submittedName>
</protein>
<reference evidence="2" key="1">
    <citation type="journal article" date="2022" name="bioRxiv">
        <title>Sequencing and chromosome-scale assembly of the giantPleurodeles waltlgenome.</title>
        <authorList>
            <person name="Brown T."/>
            <person name="Elewa A."/>
            <person name="Iarovenko S."/>
            <person name="Subramanian E."/>
            <person name="Araus A.J."/>
            <person name="Petzold A."/>
            <person name="Susuki M."/>
            <person name="Suzuki K.-i.T."/>
            <person name="Hayashi T."/>
            <person name="Toyoda A."/>
            <person name="Oliveira C."/>
            <person name="Osipova E."/>
            <person name="Leigh N.D."/>
            <person name="Simon A."/>
            <person name="Yun M.H."/>
        </authorList>
    </citation>
    <scope>NUCLEOTIDE SEQUENCE</scope>
    <source>
        <strain evidence="2">20211129_DDA</strain>
        <tissue evidence="2">Liver</tissue>
    </source>
</reference>
<dbReference type="Proteomes" id="UP001066276">
    <property type="component" value="Chromosome 2_1"/>
</dbReference>
<feature type="compositionally biased region" description="Basic residues" evidence="1">
    <location>
        <begin position="51"/>
        <end position="60"/>
    </location>
</feature>
<comment type="caution">
    <text evidence="2">The sequence shown here is derived from an EMBL/GenBank/DDBJ whole genome shotgun (WGS) entry which is preliminary data.</text>
</comment>
<accession>A0AAV7VN81</accession>